<accession>A0A5J6VM61</accession>
<feature type="compositionally biased region" description="Basic residues" evidence="1">
    <location>
        <begin position="15"/>
        <end position="29"/>
    </location>
</feature>
<dbReference type="EMBL" id="MN448297">
    <property type="protein sequence ID" value="QFG75049.1"/>
    <property type="molecule type" value="Genomic_DNA"/>
</dbReference>
<feature type="region of interest" description="Disordered" evidence="1">
    <location>
        <begin position="1"/>
        <end position="49"/>
    </location>
</feature>
<organism evidence="2">
    <name type="scientific">Megaviridae environmental sample</name>
    <dbReference type="NCBI Taxonomy" id="1737588"/>
    <lineage>
        <taxon>Viruses</taxon>
        <taxon>Varidnaviria</taxon>
        <taxon>Bamfordvirae</taxon>
        <taxon>Nucleocytoviricota</taxon>
        <taxon>Megaviricetes</taxon>
        <taxon>Imitervirales</taxon>
        <taxon>Mimiviridae</taxon>
        <taxon>environmental samples</taxon>
    </lineage>
</organism>
<protein>
    <submittedName>
        <fullName evidence="2">Uncharacterized protein</fullName>
    </submittedName>
</protein>
<proteinExistence type="predicted"/>
<sequence length="119" mass="14471">MSINTQHVPQPPNLRNKKNKIRRKRRHQYKINQTKQQKKNKLDNRLNHNKYNTWDSETIKPVIDPTITKQYYLYYKVVEELKEQQINKAKLVSYIDDTYEHIKPDEIEDDLNKNTCLIC</sequence>
<evidence type="ECO:0000256" key="1">
    <source>
        <dbReference type="SAM" id="MobiDB-lite"/>
    </source>
</evidence>
<reference evidence="2" key="1">
    <citation type="journal article" date="2019" name="Philos. Trans. R. Soc. Lond., B, Biol. Sci.">
        <title>Targeted metagenomic recovery of four divergent viruses reveals shared and distinctive characteristics of giant viruses of marine eukaryotes.</title>
        <authorList>
            <person name="Needham D.M."/>
            <person name="Poirier C."/>
            <person name="Hehenberger E."/>
            <person name="Jimenez V."/>
            <person name="Swalwell J.E."/>
            <person name="Santoro A.E."/>
            <person name="Worden A.Z."/>
        </authorList>
    </citation>
    <scope>NUCLEOTIDE SEQUENCE</scope>
    <source>
        <strain evidence="2">OPacV-421</strain>
    </source>
</reference>
<name>A0A5J6VM61_9VIRU</name>
<evidence type="ECO:0000313" key="2">
    <source>
        <dbReference type="EMBL" id="QFG75049.1"/>
    </source>
</evidence>